<dbReference type="Gene3D" id="3.30.1360.140">
    <property type="match status" value="1"/>
</dbReference>
<dbReference type="Pfam" id="PF04990">
    <property type="entry name" value="RNA_pol_Rpb1_7"/>
    <property type="match status" value="1"/>
</dbReference>
<reference evidence="2" key="1">
    <citation type="submission" date="2024-02" db="EMBL/GenBank/DDBJ databases">
        <authorList>
            <consortium name="ELIXIR-Norway"/>
            <consortium name="Elixir Norway"/>
        </authorList>
    </citation>
    <scope>NUCLEOTIDE SEQUENCE</scope>
</reference>
<name>A0ABP0VUI3_9BRYO</name>
<dbReference type="InterPro" id="IPR038593">
    <property type="entry name" value="RNA_pol_Rpb1_7_sf"/>
</dbReference>
<dbReference type="EMBL" id="OZ020106">
    <property type="protein sequence ID" value="CAK9258159.1"/>
    <property type="molecule type" value="Genomic_DNA"/>
</dbReference>
<accession>A0ABP0VUI3</accession>
<protein>
    <recommendedName>
        <fullName evidence="1">RNA polymerase Rpb1 domain-containing protein</fullName>
    </recommendedName>
</protein>
<evidence type="ECO:0000259" key="1">
    <source>
        <dbReference type="Pfam" id="PF04990"/>
    </source>
</evidence>
<proteinExistence type="predicted"/>
<keyword evidence="3" id="KW-1185">Reference proteome</keyword>
<gene>
    <name evidence="2" type="ORF">CSSPJE1EN1_LOCUS3637</name>
</gene>
<sequence>MTCKPMSILIEKGVEFVSLYFETLDKDVAPEKISPWLQHIELNRSMMVDTKLRIFICGRYYSQGGAEESYIQDW</sequence>
<evidence type="ECO:0000313" key="2">
    <source>
        <dbReference type="EMBL" id="CAK9258159.1"/>
    </source>
</evidence>
<evidence type="ECO:0000313" key="3">
    <source>
        <dbReference type="Proteomes" id="UP001497444"/>
    </source>
</evidence>
<organism evidence="2 3">
    <name type="scientific">Sphagnum jensenii</name>
    <dbReference type="NCBI Taxonomy" id="128206"/>
    <lineage>
        <taxon>Eukaryota</taxon>
        <taxon>Viridiplantae</taxon>
        <taxon>Streptophyta</taxon>
        <taxon>Embryophyta</taxon>
        <taxon>Bryophyta</taxon>
        <taxon>Sphagnophytina</taxon>
        <taxon>Sphagnopsida</taxon>
        <taxon>Sphagnales</taxon>
        <taxon>Sphagnaceae</taxon>
        <taxon>Sphagnum</taxon>
    </lineage>
</organism>
<dbReference type="Proteomes" id="UP001497444">
    <property type="component" value="Chromosome 11"/>
</dbReference>
<dbReference type="InterPro" id="IPR007073">
    <property type="entry name" value="RNA_pol_Rpb1_7"/>
</dbReference>
<feature type="domain" description="RNA polymerase Rpb1" evidence="1">
    <location>
        <begin position="5"/>
        <end position="54"/>
    </location>
</feature>